<dbReference type="OrthoDB" id="3237158at2759"/>
<protein>
    <submittedName>
        <fullName evidence="1">Uncharacterized protein</fullName>
    </submittedName>
</protein>
<dbReference type="InterPro" id="IPR012337">
    <property type="entry name" value="RNaseH-like_sf"/>
</dbReference>
<evidence type="ECO:0000313" key="1">
    <source>
        <dbReference type="EMBL" id="KZS86554.1"/>
    </source>
</evidence>
<dbReference type="SUPFAM" id="SSF53098">
    <property type="entry name" value="Ribonuclease H-like"/>
    <property type="match status" value="1"/>
</dbReference>
<feature type="non-terminal residue" evidence="1">
    <location>
        <position position="183"/>
    </location>
</feature>
<accession>A0A164MBG9</accession>
<dbReference type="Proteomes" id="UP000076722">
    <property type="component" value="Unassembled WGS sequence"/>
</dbReference>
<dbReference type="AlphaFoldDB" id="A0A164MBG9"/>
<dbReference type="EMBL" id="KV419485">
    <property type="protein sequence ID" value="KZS86554.1"/>
    <property type="molecule type" value="Genomic_DNA"/>
</dbReference>
<gene>
    <name evidence="1" type="ORF">SISNIDRAFT_420757</name>
</gene>
<reference evidence="1 2" key="1">
    <citation type="journal article" date="2016" name="Mol. Biol. Evol.">
        <title>Comparative Genomics of Early-Diverging Mushroom-Forming Fungi Provides Insights into the Origins of Lignocellulose Decay Capabilities.</title>
        <authorList>
            <person name="Nagy L.G."/>
            <person name="Riley R."/>
            <person name="Tritt A."/>
            <person name="Adam C."/>
            <person name="Daum C."/>
            <person name="Floudas D."/>
            <person name="Sun H."/>
            <person name="Yadav J.S."/>
            <person name="Pangilinan J."/>
            <person name="Larsson K.H."/>
            <person name="Matsuura K."/>
            <person name="Barry K."/>
            <person name="Labutti K."/>
            <person name="Kuo R."/>
            <person name="Ohm R.A."/>
            <person name="Bhattacharya S.S."/>
            <person name="Shirouzu T."/>
            <person name="Yoshinaga Y."/>
            <person name="Martin F.M."/>
            <person name="Grigoriev I.V."/>
            <person name="Hibbett D.S."/>
        </authorList>
    </citation>
    <scope>NUCLEOTIDE SEQUENCE [LARGE SCALE GENOMIC DNA]</scope>
    <source>
        <strain evidence="1 2">HHB9708</strain>
    </source>
</reference>
<proteinExistence type="predicted"/>
<evidence type="ECO:0000313" key="2">
    <source>
        <dbReference type="Proteomes" id="UP000076722"/>
    </source>
</evidence>
<organism evidence="1 2">
    <name type="scientific">Sistotremastrum niveocremeum HHB9708</name>
    <dbReference type="NCBI Taxonomy" id="1314777"/>
    <lineage>
        <taxon>Eukaryota</taxon>
        <taxon>Fungi</taxon>
        <taxon>Dikarya</taxon>
        <taxon>Basidiomycota</taxon>
        <taxon>Agaricomycotina</taxon>
        <taxon>Agaricomycetes</taxon>
        <taxon>Sistotremastrales</taxon>
        <taxon>Sistotremastraceae</taxon>
        <taxon>Sertulicium</taxon>
        <taxon>Sertulicium niveocremeum</taxon>
    </lineage>
</organism>
<sequence>MTRTSHELREAVDLFLKGADALFGPITTVKLKGQRAKKIPWMAFFLSKELWEKVLRCTEILEDADIIQHLFSSDNDPSLYLLIPVVEELLTAWEEKEDVERYAEYTAGLEKSRLKVQKYYSKFDQKPSIVLSLAIHPYYKLWWIKANWGGPEDQAKEIAEGNPDAKDWHEVAVKILESAVRHY</sequence>
<keyword evidence="2" id="KW-1185">Reference proteome</keyword>
<name>A0A164MBG9_9AGAM</name>